<dbReference type="PANTHER" id="PTHR30408">
    <property type="entry name" value="TYPE-1 RESTRICTION ENZYME ECOKI SPECIFICITY PROTEIN"/>
    <property type="match status" value="1"/>
</dbReference>
<dbReference type="InterPro" id="IPR052021">
    <property type="entry name" value="Type-I_RS_S_subunit"/>
</dbReference>
<name>A0ABX6RH63_PSEMX</name>
<feature type="domain" description="Type I restriction modification DNA specificity" evidence="4">
    <location>
        <begin position="6"/>
        <end position="149"/>
    </location>
</feature>
<proteinExistence type="inferred from homology"/>
<keyword evidence="5" id="KW-0540">Nuclease</keyword>
<reference evidence="5 6" key="1">
    <citation type="submission" date="2020-08" db="EMBL/GenBank/DDBJ databases">
        <title>Streptomycin resistant and MDR strain, P. mexicana.</title>
        <authorList>
            <person name="Ganesh-kumar S."/>
            <person name="Zhe T."/>
            <person name="Yu Z."/>
            <person name="Min Y."/>
        </authorList>
    </citation>
    <scope>NUCLEOTIDE SEQUENCE [LARGE SCALE GENOMIC DNA]</scope>
    <source>
        <strain evidence="5 6">GTZY</strain>
    </source>
</reference>
<dbReference type="Pfam" id="PF01420">
    <property type="entry name" value="Methylase_S"/>
    <property type="match status" value="2"/>
</dbReference>
<evidence type="ECO:0000259" key="4">
    <source>
        <dbReference type="Pfam" id="PF01420"/>
    </source>
</evidence>
<dbReference type="PANTHER" id="PTHR30408:SF12">
    <property type="entry name" value="TYPE I RESTRICTION ENZYME MJAVIII SPECIFICITY SUBUNIT"/>
    <property type="match status" value="1"/>
</dbReference>
<comment type="similarity">
    <text evidence="1">Belongs to the type-I restriction system S methylase family.</text>
</comment>
<dbReference type="InterPro" id="IPR000055">
    <property type="entry name" value="Restrct_endonuc_typeI_TRD"/>
</dbReference>
<dbReference type="Proteomes" id="UP000515506">
    <property type="component" value="Chromosome"/>
</dbReference>
<feature type="domain" description="Type I restriction modification DNA specificity" evidence="4">
    <location>
        <begin position="177"/>
        <end position="342"/>
    </location>
</feature>
<keyword evidence="5" id="KW-0378">Hydrolase</keyword>
<dbReference type="CDD" id="cd17253">
    <property type="entry name" value="RMtype1_S_Eco933I-TRD2-CR2_like"/>
    <property type="match status" value="1"/>
</dbReference>
<gene>
    <name evidence="5" type="ORF">H4W19_00685</name>
</gene>
<evidence type="ECO:0000256" key="3">
    <source>
        <dbReference type="ARBA" id="ARBA00023125"/>
    </source>
</evidence>
<keyword evidence="6" id="KW-1185">Reference proteome</keyword>
<evidence type="ECO:0000313" key="6">
    <source>
        <dbReference type="Proteomes" id="UP000515506"/>
    </source>
</evidence>
<dbReference type="SUPFAM" id="SSF116734">
    <property type="entry name" value="DNA methylase specificity domain"/>
    <property type="match status" value="2"/>
</dbReference>
<organism evidence="5 6">
    <name type="scientific">Pseudoxanthomonas mexicana</name>
    <dbReference type="NCBI Taxonomy" id="128785"/>
    <lineage>
        <taxon>Bacteria</taxon>
        <taxon>Pseudomonadati</taxon>
        <taxon>Pseudomonadota</taxon>
        <taxon>Gammaproteobacteria</taxon>
        <taxon>Lysobacterales</taxon>
        <taxon>Lysobacteraceae</taxon>
        <taxon>Pseudoxanthomonas</taxon>
    </lineage>
</organism>
<dbReference type="GO" id="GO:0004519">
    <property type="term" value="F:endonuclease activity"/>
    <property type="evidence" value="ECO:0007669"/>
    <property type="project" value="UniProtKB-KW"/>
</dbReference>
<dbReference type="EMBL" id="CP060028">
    <property type="protein sequence ID" value="QND81928.1"/>
    <property type="molecule type" value="Genomic_DNA"/>
</dbReference>
<keyword evidence="2" id="KW-0680">Restriction system</keyword>
<protein>
    <submittedName>
        <fullName evidence="5">Restriction endonuclease subunit S</fullName>
    </submittedName>
</protein>
<keyword evidence="3" id="KW-0238">DNA-binding</keyword>
<sequence>MGQAPPSQDCNTDGVGTPFVKAGEFGTSRPVIREWTTRPLKFAKRSDVLLCVVGATCGKINRGEDCAIGRSVAAIRPDPDRLDNEYLYYFLGTWTERLRKRSQGAAQTVITREMVEDLEMPLPPLAEQRRIAAILDKADALRTKRRETIAKLDQLLQSLFSDLFGDPVTNDRAWRDDVKLGDVADIASGITKGRRASGSVRSVPYLAVANVQDRHLRLDSIKSIEATEAEIDRYRLLVNDLVLTEGGDPDKLGRGALWDGSVPDCIHQNHVFRVRVTSKDVDPIFLNWLVGSSRGKRYFLSVAKQTTGIASINMSQLKSFPLLIPPIDLQARFSAMVSAFEKWRFQFGESAKALDHLFESLQQRAFTGKL</sequence>
<keyword evidence="5" id="KW-0255">Endonuclease</keyword>
<evidence type="ECO:0000256" key="2">
    <source>
        <dbReference type="ARBA" id="ARBA00022747"/>
    </source>
</evidence>
<dbReference type="Gene3D" id="3.90.220.20">
    <property type="entry name" value="DNA methylase specificity domains"/>
    <property type="match status" value="2"/>
</dbReference>
<dbReference type="CDD" id="cd17496">
    <property type="entry name" value="RMtype1_S_BliBORF2384P-TRD1-CR1_like"/>
    <property type="match status" value="1"/>
</dbReference>
<accession>A0ABX6RH63</accession>
<evidence type="ECO:0000313" key="5">
    <source>
        <dbReference type="EMBL" id="QND81928.1"/>
    </source>
</evidence>
<evidence type="ECO:0000256" key="1">
    <source>
        <dbReference type="ARBA" id="ARBA00010923"/>
    </source>
</evidence>
<dbReference type="InterPro" id="IPR044946">
    <property type="entry name" value="Restrct_endonuc_typeI_TRD_sf"/>
</dbReference>